<evidence type="ECO:0000256" key="5">
    <source>
        <dbReference type="ARBA" id="ARBA00029839"/>
    </source>
</evidence>
<name>A0A562J1X8_9GAMM</name>
<feature type="domain" description="GGDEF" evidence="7">
    <location>
        <begin position="232"/>
        <end position="360"/>
    </location>
</feature>
<dbReference type="AlphaFoldDB" id="A0A562J1X8"/>
<dbReference type="SMART" id="SM00267">
    <property type="entry name" value="GGDEF"/>
    <property type="match status" value="1"/>
</dbReference>
<evidence type="ECO:0000256" key="6">
    <source>
        <dbReference type="ARBA" id="ARBA00034247"/>
    </source>
</evidence>
<gene>
    <name evidence="8" type="ORF">LX59_00012</name>
</gene>
<sequence>MKQTDQTLLEQMRITDFEVEHRKNLFLFSSVDAQLLKSCKSLIEQNIDAVVSEFYRMQTSIPEIALLIGDADTLARLRSAQRRYILDLFSGLYDLEYINNRLRIGLVHKRIGVEPKLYLSAIYTLKHLLHETIEKNSQPDMNRIAIISALDKLLLFDVTLVFETYIRSLVSEIETAKDKSEQYARSMEEKVKERTRQLEEISCTDALTGLLNVRHLQDIITTALRSAQRRSEPVSVIYIDIDDFKKINDTQGHQRGDEILRTVGNLIKDTARMEDNCIRYGGDEFCVLLTNCREDQAREQFINRLTQKISERLSGVTISIGVAQTGPNEYLDAHTLIKIADERMYAAKQTHKNNIAKITTLGVDKLIESS</sequence>
<dbReference type="NCBIfam" id="TIGR00254">
    <property type="entry name" value="GGDEF"/>
    <property type="match status" value="1"/>
</dbReference>
<proteinExistence type="predicted"/>
<organism evidence="8 9">
    <name type="scientific">Azomonas agilis</name>
    <dbReference type="NCBI Taxonomy" id="116849"/>
    <lineage>
        <taxon>Bacteria</taxon>
        <taxon>Pseudomonadati</taxon>
        <taxon>Pseudomonadota</taxon>
        <taxon>Gammaproteobacteria</taxon>
        <taxon>Pseudomonadales</taxon>
        <taxon>Pseudomonadaceae</taxon>
        <taxon>Azomonas</taxon>
    </lineage>
</organism>
<protein>
    <recommendedName>
        <fullName evidence="4">Diguanylate cyclase DosC</fullName>
        <ecNumber evidence="3">2.7.7.65</ecNumber>
    </recommendedName>
    <alternativeName>
        <fullName evidence="5">Direct oxygen-sensing cyclase</fullName>
    </alternativeName>
</protein>
<dbReference type="RefSeq" id="WP_144569809.1">
    <property type="nucleotide sequence ID" value="NZ_VLKG01000001.1"/>
</dbReference>
<dbReference type="InterPro" id="IPR029787">
    <property type="entry name" value="Nucleotide_cyclase"/>
</dbReference>
<dbReference type="InterPro" id="IPR044398">
    <property type="entry name" value="Globin-sensor_dom"/>
</dbReference>
<dbReference type="GO" id="GO:0020037">
    <property type="term" value="F:heme binding"/>
    <property type="evidence" value="ECO:0007669"/>
    <property type="project" value="InterPro"/>
</dbReference>
<dbReference type="CDD" id="cd01949">
    <property type="entry name" value="GGDEF"/>
    <property type="match status" value="1"/>
</dbReference>
<accession>A0A562J1X8</accession>
<dbReference type="GO" id="GO:0019825">
    <property type="term" value="F:oxygen binding"/>
    <property type="evidence" value="ECO:0007669"/>
    <property type="project" value="InterPro"/>
</dbReference>
<evidence type="ECO:0000259" key="7">
    <source>
        <dbReference type="PROSITE" id="PS50887"/>
    </source>
</evidence>
<dbReference type="Proteomes" id="UP000319627">
    <property type="component" value="Unassembled WGS sequence"/>
</dbReference>
<dbReference type="Pfam" id="PF00990">
    <property type="entry name" value="GGDEF"/>
    <property type="match status" value="1"/>
</dbReference>
<dbReference type="GO" id="GO:0052621">
    <property type="term" value="F:diguanylate cyclase activity"/>
    <property type="evidence" value="ECO:0007669"/>
    <property type="project" value="UniProtKB-EC"/>
</dbReference>
<reference evidence="8 9" key="1">
    <citation type="submission" date="2019-07" db="EMBL/GenBank/DDBJ databases">
        <title>Genomic Encyclopedia of Type Strains, Phase I: the one thousand microbial genomes (KMG-I) project.</title>
        <authorList>
            <person name="Kyrpides N."/>
        </authorList>
    </citation>
    <scope>NUCLEOTIDE SEQUENCE [LARGE SCALE GENOMIC DNA]</scope>
    <source>
        <strain evidence="8 9">DSM 375</strain>
    </source>
</reference>
<dbReference type="Pfam" id="PF11563">
    <property type="entry name" value="Protoglobin"/>
    <property type="match status" value="1"/>
</dbReference>
<dbReference type="InterPro" id="IPR000160">
    <property type="entry name" value="GGDEF_dom"/>
</dbReference>
<comment type="catalytic activity">
    <reaction evidence="6">
        <text>2 GTP = 3',3'-c-di-GMP + 2 diphosphate</text>
        <dbReference type="Rhea" id="RHEA:24898"/>
        <dbReference type="ChEBI" id="CHEBI:33019"/>
        <dbReference type="ChEBI" id="CHEBI:37565"/>
        <dbReference type="ChEBI" id="CHEBI:58805"/>
        <dbReference type="EC" id="2.7.7.65"/>
    </reaction>
</comment>
<comment type="subcellular location">
    <subcellularLocation>
        <location evidence="2">Cell inner membrane</location>
    </subcellularLocation>
</comment>
<comment type="caution">
    <text evidence="8">The sequence shown here is derived from an EMBL/GenBank/DDBJ whole genome shotgun (WGS) entry which is preliminary data.</text>
</comment>
<evidence type="ECO:0000256" key="2">
    <source>
        <dbReference type="ARBA" id="ARBA00004533"/>
    </source>
</evidence>
<dbReference type="InterPro" id="IPR012292">
    <property type="entry name" value="Globin/Proto"/>
</dbReference>
<dbReference type="Gene3D" id="3.30.70.270">
    <property type="match status" value="1"/>
</dbReference>
<dbReference type="Gene3D" id="1.10.490.10">
    <property type="entry name" value="Globins"/>
    <property type="match status" value="1"/>
</dbReference>
<comment type="cofactor">
    <cofactor evidence="1">
        <name>Mg(2+)</name>
        <dbReference type="ChEBI" id="CHEBI:18420"/>
    </cofactor>
</comment>
<evidence type="ECO:0000313" key="9">
    <source>
        <dbReference type="Proteomes" id="UP000319627"/>
    </source>
</evidence>
<dbReference type="GO" id="GO:0005886">
    <property type="term" value="C:plasma membrane"/>
    <property type="evidence" value="ECO:0007669"/>
    <property type="project" value="UniProtKB-SubCell"/>
</dbReference>
<dbReference type="PANTHER" id="PTHR45138:SF9">
    <property type="entry name" value="DIGUANYLATE CYCLASE DGCM-RELATED"/>
    <property type="match status" value="1"/>
</dbReference>
<evidence type="ECO:0000256" key="1">
    <source>
        <dbReference type="ARBA" id="ARBA00001946"/>
    </source>
</evidence>
<dbReference type="OrthoDB" id="9803824at2"/>
<dbReference type="SUPFAM" id="SSF46458">
    <property type="entry name" value="Globin-like"/>
    <property type="match status" value="1"/>
</dbReference>
<dbReference type="EMBL" id="VLKG01000001">
    <property type="protein sequence ID" value="TWH77110.1"/>
    <property type="molecule type" value="Genomic_DNA"/>
</dbReference>
<dbReference type="CDD" id="cd14758">
    <property type="entry name" value="GS_GGDEF_1"/>
    <property type="match status" value="1"/>
</dbReference>
<dbReference type="InterPro" id="IPR050469">
    <property type="entry name" value="Diguanylate_Cyclase"/>
</dbReference>
<evidence type="ECO:0000313" key="8">
    <source>
        <dbReference type="EMBL" id="TWH77110.1"/>
    </source>
</evidence>
<dbReference type="FunFam" id="3.30.70.270:FF:000001">
    <property type="entry name" value="Diguanylate cyclase domain protein"/>
    <property type="match status" value="1"/>
</dbReference>
<dbReference type="PANTHER" id="PTHR45138">
    <property type="entry name" value="REGULATORY COMPONENTS OF SENSORY TRANSDUCTION SYSTEM"/>
    <property type="match status" value="1"/>
</dbReference>
<dbReference type="PROSITE" id="PS50887">
    <property type="entry name" value="GGDEF"/>
    <property type="match status" value="1"/>
</dbReference>
<evidence type="ECO:0000256" key="3">
    <source>
        <dbReference type="ARBA" id="ARBA00012528"/>
    </source>
</evidence>
<evidence type="ECO:0000256" key="4">
    <source>
        <dbReference type="ARBA" id="ARBA00015125"/>
    </source>
</evidence>
<dbReference type="InterPro" id="IPR009050">
    <property type="entry name" value="Globin-like_sf"/>
</dbReference>
<dbReference type="SUPFAM" id="SSF55073">
    <property type="entry name" value="Nucleotide cyclase"/>
    <property type="match status" value="1"/>
</dbReference>
<dbReference type="EC" id="2.7.7.65" evidence="3"/>
<keyword evidence="9" id="KW-1185">Reference proteome</keyword>
<dbReference type="InterPro" id="IPR043128">
    <property type="entry name" value="Rev_trsase/Diguanyl_cyclase"/>
</dbReference>